<dbReference type="InterPro" id="IPR058912">
    <property type="entry name" value="HTH_animal"/>
</dbReference>
<dbReference type="PANTHER" id="PTHR21301">
    <property type="entry name" value="REVERSE TRANSCRIPTASE"/>
    <property type="match status" value="1"/>
</dbReference>
<evidence type="ECO:0000259" key="2">
    <source>
        <dbReference type="Pfam" id="PF26215"/>
    </source>
</evidence>
<organism evidence="3 4">
    <name type="scientific">Dibothriocephalus latus</name>
    <name type="common">Fish tapeworm</name>
    <name type="synonym">Diphyllobothrium latum</name>
    <dbReference type="NCBI Taxonomy" id="60516"/>
    <lineage>
        <taxon>Eukaryota</taxon>
        <taxon>Metazoa</taxon>
        <taxon>Spiralia</taxon>
        <taxon>Lophotrochozoa</taxon>
        <taxon>Platyhelminthes</taxon>
        <taxon>Cestoda</taxon>
        <taxon>Eucestoda</taxon>
        <taxon>Diphyllobothriidea</taxon>
        <taxon>Diphyllobothriidae</taxon>
        <taxon>Dibothriocephalus</taxon>
    </lineage>
</organism>
<sequence>MVSFDVVLLFISIPLDLAIRCPEEVLQIHTTDLLDIYLQTNLSFLDQCYQQLKEVHMDLPISGFLAEALMQKLESIAFPITKPKFGLCYVVDTFVIIRKNDLDLLHKKLNSIFPGIEFTFETEVYGKYPYLDVLVHQNTDGPLRTSIHRKQTYSEIILHFKSNHPVSRKRSSVYSLLNRAYTQCSDDEGYREEMK</sequence>
<dbReference type="PANTHER" id="PTHR21301:SF10">
    <property type="entry name" value="REVERSE TRANSCRIPTASE DOMAIN-CONTAINING PROTEIN"/>
    <property type="match status" value="1"/>
</dbReference>
<reference evidence="3 4" key="1">
    <citation type="submission" date="2018-11" db="EMBL/GenBank/DDBJ databases">
        <authorList>
            <consortium name="Pathogen Informatics"/>
        </authorList>
    </citation>
    <scope>NUCLEOTIDE SEQUENCE [LARGE SCALE GENOMIC DNA]</scope>
</reference>
<feature type="domain" description="Helix-turn-helix" evidence="2">
    <location>
        <begin position="156"/>
        <end position="194"/>
    </location>
</feature>
<proteinExistence type="predicted"/>
<dbReference type="EMBL" id="UYRU01044949">
    <property type="protein sequence ID" value="VDK88211.1"/>
    <property type="molecule type" value="Genomic_DNA"/>
</dbReference>
<name>A0A3P6VCT8_DIBLA</name>
<evidence type="ECO:0000256" key="1">
    <source>
        <dbReference type="SAM" id="SignalP"/>
    </source>
</evidence>
<feature type="chain" id="PRO_5018210817" description="Helix-turn-helix domain-containing protein" evidence="1">
    <location>
        <begin position="19"/>
        <end position="195"/>
    </location>
</feature>
<dbReference type="Proteomes" id="UP000281553">
    <property type="component" value="Unassembled WGS sequence"/>
</dbReference>
<accession>A0A3P6VCT8</accession>
<evidence type="ECO:0000313" key="3">
    <source>
        <dbReference type="EMBL" id="VDK88211.1"/>
    </source>
</evidence>
<feature type="signal peptide" evidence="1">
    <location>
        <begin position="1"/>
        <end position="18"/>
    </location>
</feature>
<keyword evidence="1" id="KW-0732">Signal</keyword>
<gene>
    <name evidence="3" type="ORF">DILT_LOCUS4167</name>
</gene>
<dbReference type="AlphaFoldDB" id="A0A3P6VCT8"/>
<dbReference type="OrthoDB" id="6255145at2759"/>
<dbReference type="Pfam" id="PF26215">
    <property type="entry name" value="HTH_animal"/>
    <property type="match status" value="1"/>
</dbReference>
<evidence type="ECO:0000313" key="4">
    <source>
        <dbReference type="Proteomes" id="UP000281553"/>
    </source>
</evidence>
<protein>
    <recommendedName>
        <fullName evidence="2">Helix-turn-helix domain-containing protein</fullName>
    </recommendedName>
</protein>
<keyword evidence="4" id="KW-1185">Reference proteome</keyword>